<dbReference type="RefSeq" id="WP_086334059.1">
    <property type="nucleotide sequence ID" value="NZ_CP018791.1"/>
</dbReference>
<evidence type="ECO:0000259" key="1">
    <source>
        <dbReference type="Pfam" id="PF01464"/>
    </source>
</evidence>
<dbReference type="InterPro" id="IPR008258">
    <property type="entry name" value="Transglycosylase_SLT_dom_1"/>
</dbReference>
<dbReference type="CDD" id="cd13400">
    <property type="entry name" value="LT_IagB-like"/>
    <property type="match status" value="1"/>
</dbReference>
<reference evidence="2 3" key="1">
    <citation type="journal article" date="2017" name="Genome Biol. Evol.">
        <title>Comparative Genomic Analysis Identifies a Campylobacter Clade Deficient in Selenium Metabolism.</title>
        <authorList>
            <person name="Miller W.G."/>
            <person name="Yee E."/>
            <person name="Lopes B.S."/>
            <person name="Chapman M.H."/>
            <person name="Huynh S."/>
            <person name="Bono J.L."/>
            <person name="Parker C.T."/>
            <person name="Strachan N.J.C."/>
            <person name="Forbes K.J."/>
        </authorList>
    </citation>
    <scope>NUCLEOTIDE SEQUENCE [LARGE SCALE GENOMIC DNA]</scope>
    <source>
        <strain evidence="2 3">RM8964</strain>
    </source>
</reference>
<evidence type="ECO:0000313" key="3">
    <source>
        <dbReference type="Proteomes" id="UP000194265"/>
    </source>
</evidence>
<feature type="domain" description="Transglycosylase SLT" evidence="1">
    <location>
        <begin position="24"/>
        <end position="119"/>
    </location>
</feature>
<dbReference type="STRING" id="1660074.CVIC8964_1515"/>
<sequence length="155" mass="17758">MKIIAFFLLLVSLIYAKSDYDHLFMRESVRFNIPFKLLKAIAITESNLNHTAINMSNSNGTSDFGLMQVNSIHLNRYQNINETDLLNPSINVYIGAEILHRCIAKHKLNYKALNCYNGRVKNNNYSKKVIQNLLKINKGIDYDIIATSNSLIFTK</sequence>
<name>A0A1X9T2Z1_9BACT</name>
<proteinExistence type="predicted"/>
<dbReference type="OrthoDB" id="9808681at2"/>
<dbReference type="InterPro" id="IPR023346">
    <property type="entry name" value="Lysozyme-like_dom_sf"/>
</dbReference>
<organism evidence="2 3">
    <name type="scientific">Campylobacter vicugnae</name>
    <dbReference type="NCBI Taxonomy" id="1660076"/>
    <lineage>
        <taxon>Bacteria</taxon>
        <taxon>Pseudomonadati</taxon>
        <taxon>Campylobacterota</taxon>
        <taxon>Epsilonproteobacteria</taxon>
        <taxon>Campylobacterales</taxon>
        <taxon>Campylobacteraceae</taxon>
        <taxon>Campylobacter</taxon>
    </lineage>
</organism>
<dbReference type="Gene3D" id="1.10.530.10">
    <property type="match status" value="1"/>
</dbReference>
<dbReference type="Pfam" id="PF01464">
    <property type="entry name" value="SLT"/>
    <property type="match status" value="1"/>
</dbReference>
<dbReference type="EMBL" id="CP018791">
    <property type="protein sequence ID" value="ARR02894.1"/>
    <property type="molecule type" value="Genomic_DNA"/>
</dbReference>
<evidence type="ECO:0000313" key="2">
    <source>
        <dbReference type="EMBL" id="ARR02894.1"/>
    </source>
</evidence>
<dbReference type="SUPFAM" id="SSF53955">
    <property type="entry name" value="Lysozyme-like"/>
    <property type="match status" value="1"/>
</dbReference>
<gene>
    <name evidence="2" type="ORF">CVIC8964_1515</name>
</gene>
<protein>
    <submittedName>
        <fullName evidence="2">Lytic transglycosylase</fullName>
    </submittedName>
</protein>
<dbReference type="Proteomes" id="UP000194265">
    <property type="component" value="Chromosome"/>
</dbReference>
<dbReference type="AlphaFoldDB" id="A0A1X9T2Z1"/>
<accession>A0A1X9T2Z1</accession>